<dbReference type="InterPro" id="IPR002048">
    <property type="entry name" value="EF_hand_dom"/>
</dbReference>
<name>A0ABP0S0S9_9DINO</name>
<dbReference type="Pfam" id="PF13499">
    <property type="entry name" value="EF-hand_7"/>
    <property type="match status" value="1"/>
</dbReference>
<comment type="caution">
    <text evidence="3">The sequence shown here is derived from an EMBL/GenBank/DDBJ whole genome shotgun (WGS) entry which is preliminary data.</text>
</comment>
<dbReference type="SUPFAM" id="SSF47473">
    <property type="entry name" value="EF-hand"/>
    <property type="match status" value="1"/>
</dbReference>
<dbReference type="EMBL" id="CAXAMN010026805">
    <property type="protein sequence ID" value="CAK9105943.1"/>
    <property type="molecule type" value="Genomic_DNA"/>
</dbReference>
<evidence type="ECO:0000256" key="1">
    <source>
        <dbReference type="SAM" id="MobiDB-lite"/>
    </source>
</evidence>
<keyword evidence="4" id="KW-1185">Reference proteome</keyword>
<dbReference type="InterPro" id="IPR011992">
    <property type="entry name" value="EF-hand-dom_pair"/>
</dbReference>
<gene>
    <name evidence="3" type="ORF">CCMP2556_LOCUS49556</name>
</gene>
<dbReference type="Proteomes" id="UP001642484">
    <property type="component" value="Unassembled WGS sequence"/>
</dbReference>
<dbReference type="Gene3D" id="1.10.238.10">
    <property type="entry name" value="EF-hand"/>
    <property type="match status" value="1"/>
</dbReference>
<protein>
    <recommendedName>
        <fullName evidence="2">EF-hand domain-containing protein</fullName>
    </recommendedName>
</protein>
<reference evidence="3 4" key="1">
    <citation type="submission" date="2024-02" db="EMBL/GenBank/DDBJ databases">
        <authorList>
            <person name="Chen Y."/>
            <person name="Shah S."/>
            <person name="Dougan E. K."/>
            <person name="Thang M."/>
            <person name="Chan C."/>
        </authorList>
    </citation>
    <scope>NUCLEOTIDE SEQUENCE [LARGE SCALE GENOMIC DNA]</scope>
</reference>
<dbReference type="PROSITE" id="PS50222">
    <property type="entry name" value="EF_HAND_2"/>
    <property type="match status" value="1"/>
</dbReference>
<accession>A0ABP0S0S9</accession>
<evidence type="ECO:0000313" key="3">
    <source>
        <dbReference type="EMBL" id="CAK9105943.1"/>
    </source>
</evidence>
<proteinExistence type="predicted"/>
<sequence length="196" mass="22842">MYLQEDVEAGRKSKPGTSPFRSTTQREAEARLANLPEERKRKKFLEDFRRREERFQRCQQSGADYKATRSKFFSSFTKGFRRSNYDAHKEAHMRRAVLGSTDGFSIKGLSQSHGQPVPEQTLRKAFREIDSDQDGLISVRALTRALRRCGVDASKKTVERILQDCGYDQKGELQVEQFIRFFRRAALSWKKRRCHG</sequence>
<organism evidence="3 4">
    <name type="scientific">Durusdinium trenchii</name>
    <dbReference type="NCBI Taxonomy" id="1381693"/>
    <lineage>
        <taxon>Eukaryota</taxon>
        <taxon>Sar</taxon>
        <taxon>Alveolata</taxon>
        <taxon>Dinophyceae</taxon>
        <taxon>Suessiales</taxon>
        <taxon>Symbiodiniaceae</taxon>
        <taxon>Durusdinium</taxon>
    </lineage>
</organism>
<feature type="domain" description="EF-hand" evidence="2">
    <location>
        <begin position="117"/>
        <end position="152"/>
    </location>
</feature>
<feature type="region of interest" description="Disordered" evidence="1">
    <location>
        <begin position="1"/>
        <end position="36"/>
    </location>
</feature>
<evidence type="ECO:0000313" key="4">
    <source>
        <dbReference type="Proteomes" id="UP001642484"/>
    </source>
</evidence>
<evidence type="ECO:0000259" key="2">
    <source>
        <dbReference type="PROSITE" id="PS50222"/>
    </source>
</evidence>
<dbReference type="CDD" id="cd00051">
    <property type="entry name" value="EFh"/>
    <property type="match status" value="1"/>
</dbReference>
<feature type="compositionally biased region" description="Basic and acidic residues" evidence="1">
    <location>
        <begin position="24"/>
        <end position="36"/>
    </location>
</feature>